<comment type="caution">
    <text evidence="2">The sequence shown here is derived from an EMBL/GenBank/DDBJ whole genome shotgun (WGS) entry which is preliminary data.</text>
</comment>
<gene>
    <name evidence="2" type="ORF">GOODEAATRI_028364</name>
</gene>
<sequence>MAERSTASPGSSEPDSPGGLNRGCLLDPGEALLHDLSIIVPETPRPVLVVVSAPVGSLSVFGPQVAVGGSPGPEKPNGDLIGQRRRHGRGRRRNILPDFAEDLQGDDYEALLEFEERQGAVVSKKMTRREIQRFPTKTFRSATNTGNTQ</sequence>
<dbReference type="EMBL" id="JAHRIO010093874">
    <property type="protein sequence ID" value="MEQ2189737.1"/>
    <property type="molecule type" value="Genomic_DNA"/>
</dbReference>
<protein>
    <submittedName>
        <fullName evidence="2">Uncharacterized protein</fullName>
    </submittedName>
</protein>
<proteinExistence type="predicted"/>
<feature type="region of interest" description="Disordered" evidence="1">
    <location>
        <begin position="66"/>
        <end position="93"/>
    </location>
</feature>
<dbReference type="Proteomes" id="UP001476798">
    <property type="component" value="Unassembled WGS sequence"/>
</dbReference>
<reference evidence="2 3" key="1">
    <citation type="submission" date="2021-06" db="EMBL/GenBank/DDBJ databases">
        <authorList>
            <person name="Palmer J.M."/>
        </authorList>
    </citation>
    <scope>NUCLEOTIDE SEQUENCE [LARGE SCALE GENOMIC DNA]</scope>
    <source>
        <strain evidence="2 3">GA_2019</strain>
        <tissue evidence="2">Muscle</tissue>
    </source>
</reference>
<feature type="region of interest" description="Disordered" evidence="1">
    <location>
        <begin position="1"/>
        <end position="25"/>
    </location>
</feature>
<feature type="compositionally biased region" description="Basic residues" evidence="1">
    <location>
        <begin position="83"/>
        <end position="93"/>
    </location>
</feature>
<name>A0ABV0Q1R0_9TELE</name>
<accession>A0ABV0Q1R0</accession>
<feature type="compositionally biased region" description="Low complexity" evidence="1">
    <location>
        <begin position="8"/>
        <end position="19"/>
    </location>
</feature>
<keyword evidence="3" id="KW-1185">Reference proteome</keyword>
<evidence type="ECO:0000313" key="2">
    <source>
        <dbReference type="EMBL" id="MEQ2189737.1"/>
    </source>
</evidence>
<evidence type="ECO:0000256" key="1">
    <source>
        <dbReference type="SAM" id="MobiDB-lite"/>
    </source>
</evidence>
<evidence type="ECO:0000313" key="3">
    <source>
        <dbReference type="Proteomes" id="UP001476798"/>
    </source>
</evidence>
<organism evidence="2 3">
    <name type="scientific">Goodea atripinnis</name>
    <dbReference type="NCBI Taxonomy" id="208336"/>
    <lineage>
        <taxon>Eukaryota</taxon>
        <taxon>Metazoa</taxon>
        <taxon>Chordata</taxon>
        <taxon>Craniata</taxon>
        <taxon>Vertebrata</taxon>
        <taxon>Euteleostomi</taxon>
        <taxon>Actinopterygii</taxon>
        <taxon>Neopterygii</taxon>
        <taxon>Teleostei</taxon>
        <taxon>Neoteleostei</taxon>
        <taxon>Acanthomorphata</taxon>
        <taxon>Ovalentaria</taxon>
        <taxon>Atherinomorphae</taxon>
        <taxon>Cyprinodontiformes</taxon>
        <taxon>Goodeidae</taxon>
        <taxon>Goodea</taxon>
    </lineage>
</organism>